<name>A0ABM9HE90_9BACT</name>
<dbReference type="Proteomes" id="UP001157733">
    <property type="component" value="Chromosome"/>
</dbReference>
<accession>A0ABM9HE90</accession>
<dbReference type="EMBL" id="OX336137">
    <property type="protein sequence ID" value="CAI2718370.1"/>
    <property type="molecule type" value="Genomic_DNA"/>
</dbReference>
<reference evidence="1 2" key="1">
    <citation type="submission" date="2022-09" db="EMBL/GenBank/DDBJ databases">
        <authorList>
            <person name="Kop L."/>
        </authorList>
    </citation>
    <scope>NUCLEOTIDE SEQUENCE [LARGE SCALE GENOMIC DNA]</scope>
    <source>
        <strain evidence="1 2">347</strain>
    </source>
</reference>
<evidence type="ECO:0000313" key="1">
    <source>
        <dbReference type="EMBL" id="CAI2718370.1"/>
    </source>
</evidence>
<protein>
    <submittedName>
        <fullName evidence="1">Uncharacterized protein</fullName>
    </submittedName>
</protein>
<keyword evidence="2" id="KW-1185">Reference proteome</keyword>
<organism evidence="1 2">
    <name type="scientific">Nitrospina watsonii</name>
    <dbReference type="NCBI Taxonomy" id="1323948"/>
    <lineage>
        <taxon>Bacteria</taxon>
        <taxon>Pseudomonadati</taxon>
        <taxon>Nitrospinota/Tectimicrobiota group</taxon>
        <taxon>Nitrospinota</taxon>
        <taxon>Nitrospinia</taxon>
        <taxon>Nitrospinales</taxon>
        <taxon>Nitrospinaceae</taxon>
        <taxon>Nitrospina</taxon>
    </lineage>
</organism>
<evidence type="ECO:0000313" key="2">
    <source>
        <dbReference type="Proteomes" id="UP001157733"/>
    </source>
</evidence>
<dbReference type="RefSeq" id="WP_282011270.1">
    <property type="nucleotide sequence ID" value="NZ_OX336137.1"/>
</dbReference>
<gene>
    <name evidence="1" type="ORF">NSPWAT_1511</name>
</gene>
<sequence>MVVVLVIAIQRAGRSLFLATELLGRIVPRGTHTGFKGLLALVQTGLKALKQEVAMQSAGMGSHGFDVQGIINHPIQSGVDGRLIFFGVWSDGWSGKSEIECDKNEA</sequence>
<proteinExistence type="predicted"/>